<proteinExistence type="predicted"/>
<evidence type="ECO:0000313" key="1">
    <source>
        <dbReference type="EMBL" id="KAJ8674463.1"/>
    </source>
</evidence>
<accession>A0ACC2NUD6</accession>
<dbReference type="EMBL" id="CM056743">
    <property type="protein sequence ID" value="KAJ8674463.1"/>
    <property type="molecule type" value="Genomic_DNA"/>
</dbReference>
<evidence type="ECO:0000313" key="2">
    <source>
        <dbReference type="Proteomes" id="UP001239111"/>
    </source>
</evidence>
<sequence length="410" mass="46936">MDVELENAIQGCKHYQVRRLILSGLIDPALIPGDVKNKALQFAVQEGDIEYFDTLVSYGADLRYNDSTKSNMVEVCISSISFVANNLQGDITISYQILRRLTADHELIEELFPNKTLHRDVYRFGDETILDILVSSGFVLAPLLRPDDEPHLHDAVQNPRPGVLRYLVHRLNQAVDGPNSLYQTALHIAARDTKIEHMKMLISLGSDPNILDGLERSSLWYTVQNNTHVINSSYKYLLNLTSFTNIAIVFTDIVQNLNLPYVLYTIKFVVTKFIIREDFTCIRKALKANFRYGITSLNDCQTELAAAASTYINSRVTYADLLYLKRFDSRCKIHVNVEDVVCPKLLEHYPIYGAQMLEKFKKTSKQIDFAEISTDKLCLIPEFRFTYPENAFFKIFSFLSFQDLENLSNI</sequence>
<gene>
    <name evidence="1" type="ORF">QAD02_005725</name>
</gene>
<reference evidence="1" key="1">
    <citation type="submission" date="2023-04" db="EMBL/GenBank/DDBJ databases">
        <title>A chromosome-level genome assembly of the parasitoid wasp Eretmocerus hayati.</title>
        <authorList>
            <person name="Zhong Y."/>
            <person name="Liu S."/>
            <person name="Liu Y."/>
        </authorList>
    </citation>
    <scope>NUCLEOTIDE SEQUENCE</scope>
    <source>
        <strain evidence="1">ZJU_SS_LIU_2023</strain>
    </source>
</reference>
<organism evidence="1 2">
    <name type="scientific">Eretmocerus hayati</name>
    <dbReference type="NCBI Taxonomy" id="131215"/>
    <lineage>
        <taxon>Eukaryota</taxon>
        <taxon>Metazoa</taxon>
        <taxon>Ecdysozoa</taxon>
        <taxon>Arthropoda</taxon>
        <taxon>Hexapoda</taxon>
        <taxon>Insecta</taxon>
        <taxon>Pterygota</taxon>
        <taxon>Neoptera</taxon>
        <taxon>Endopterygota</taxon>
        <taxon>Hymenoptera</taxon>
        <taxon>Apocrita</taxon>
        <taxon>Proctotrupomorpha</taxon>
        <taxon>Chalcidoidea</taxon>
        <taxon>Aphelinidae</taxon>
        <taxon>Aphelininae</taxon>
        <taxon>Eretmocerus</taxon>
    </lineage>
</organism>
<comment type="caution">
    <text evidence="1">The sequence shown here is derived from an EMBL/GenBank/DDBJ whole genome shotgun (WGS) entry which is preliminary data.</text>
</comment>
<dbReference type="Proteomes" id="UP001239111">
    <property type="component" value="Chromosome 3"/>
</dbReference>
<name>A0ACC2NUD6_9HYME</name>
<protein>
    <submittedName>
        <fullName evidence="1">Uncharacterized protein</fullName>
    </submittedName>
</protein>
<keyword evidence="2" id="KW-1185">Reference proteome</keyword>